<evidence type="ECO:0000256" key="4">
    <source>
        <dbReference type="ARBA" id="ARBA00022801"/>
    </source>
</evidence>
<dbReference type="STRING" id="1293045.H663_13260"/>
<dbReference type="InterPro" id="IPR000086">
    <property type="entry name" value="NUDIX_hydrolase_dom"/>
</dbReference>
<comment type="cofactor">
    <cofactor evidence="1">
        <name>Mn(2+)</name>
        <dbReference type="ChEBI" id="CHEBI:29035"/>
    </cofactor>
</comment>
<dbReference type="SUPFAM" id="SSF55811">
    <property type="entry name" value="Nudix"/>
    <property type="match status" value="1"/>
</dbReference>
<keyword evidence="9" id="KW-1185">Reference proteome</keyword>
<dbReference type="InterPro" id="IPR039121">
    <property type="entry name" value="NUDT19"/>
</dbReference>
<evidence type="ECO:0000256" key="5">
    <source>
        <dbReference type="ARBA" id="ARBA00022842"/>
    </source>
</evidence>
<dbReference type="AlphaFoldDB" id="A0A2T7UCZ9"/>
<evidence type="ECO:0000256" key="6">
    <source>
        <dbReference type="ARBA" id="ARBA00023211"/>
    </source>
</evidence>
<dbReference type="OrthoDB" id="9788263at2"/>
<accession>A0A2T7UCZ9</accession>
<comment type="cofactor">
    <cofactor evidence="2">
        <name>Mg(2+)</name>
        <dbReference type="ChEBI" id="CHEBI:18420"/>
    </cofactor>
</comment>
<dbReference type="Gene3D" id="3.90.79.10">
    <property type="entry name" value="Nucleoside Triphosphate Pyrophosphohydrolase"/>
    <property type="match status" value="1"/>
</dbReference>
<feature type="domain" description="Nudix hydrolase" evidence="7">
    <location>
        <begin position="11"/>
        <end position="214"/>
    </location>
</feature>
<organism evidence="8 9">
    <name type="scientific">Limnohabitans planktonicus II-D5</name>
    <dbReference type="NCBI Taxonomy" id="1293045"/>
    <lineage>
        <taxon>Bacteria</taxon>
        <taxon>Pseudomonadati</taxon>
        <taxon>Pseudomonadota</taxon>
        <taxon>Betaproteobacteria</taxon>
        <taxon>Burkholderiales</taxon>
        <taxon>Comamonadaceae</taxon>
        <taxon>Limnohabitans</taxon>
    </lineage>
</organism>
<gene>
    <name evidence="8" type="ORF">H663_010855</name>
</gene>
<dbReference type="GO" id="GO:0046872">
    <property type="term" value="F:metal ion binding"/>
    <property type="evidence" value="ECO:0007669"/>
    <property type="project" value="UniProtKB-KW"/>
</dbReference>
<dbReference type="PANTHER" id="PTHR12318">
    <property type="entry name" value="TESTOSTERONE-REGULATED PROTEIN RP2"/>
    <property type="match status" value="1"/>
</dbReference>
<dbReference type="GO" id="GO:0016818">
    <property type="term" value="F:hydrolase activity, acting on acid anhydrides, in phosphorus-containing anhydrides"/>
    <property type="evidence" value="ECO:0007669"/>
    <property type="project" value="InterPro"/>
</dbReference>
<keyword evidence="6" id="KW-0464">Manganese</keyword>
<evidence type="ECO:0000313" key="9">
    <source>
        <dbReference type="Proteomes" id="UP000037507"/>
    </source>
</evidence>
<dbReference type="Proteomes" id="UP000037507">
    <property type="component" value="Unassembled WGS sequence"/>
</dbReference>
<dbReference type="PANTHER" id="PTHR12318:SF0">
    <property type="entry name" value="ACYL-COENZYME A DIPHOSPHATASE NUDT19"/>
    <property type="match status" value="1"/>
</dbReference>
<evidence type="ECO:0000259" key="7">
    <source>
        <dbReference type="PROSITE" id="PS51462"/>
    </source>
</evidence>
<proteinExistence type="predicted"/>
<protein>
    <submittedName>
        <fullName evidence="8">NUDIX hydrolase</fullName>
    </submittedName>
</protein>
<evidence type="ECO:0000256" key="2">
    <source>
        <dbReference type="ARBA" id="ARBA00001946"/>
    </source>
</evidence>
<evidence type="ECO:0000313" key="8">
    <source>
        <dbReference type="EMBL" id="PVE42595.1"/>
    </source>
</evidence>
<dbReference type="CDD" id="cd18870">
    <property type="entry name" value="NUDIX_AcylCoAdiphos_Nudt19"/>
    <property type="match status" value="1"/>
</dbReference>
<dbReference type="EMBL" id="LFYT02000012">
    <property type="protein sequence ID" value="PVE42595.1"/>
    <property type="molecule type" value="Genomic_DNA"/>
</dbReference>
<evidence type="ECO:0000256" key="3">
    <source>
        <dbReference type="ARBA" id="ARBA00022723"/>
    </source>
</evidence>
<dbReference type="PROSITE" id="PS51462">
    <property type="entry name" value="NUDIX"/>
    <property type="match status" value="1"/>
</dbReference>
<dbReference type="RefSeq" id="WP_053173889.1">
    <property type="nucleotide sequence ID" value="NZ_LFYT02000012.1"/>
</dbReference>
<sequence length="292" mass="32746">MELNTEIITTPPLDSASVVLLRDHAEGLQVLLLKRHQASNVLGGAYVFPGGKLDAADHSPALLARLSQDTATLHQRLAEPELPAERAAALFVAAIREAFEECRVLLGQAHSETPDLQALQNALTQGQSWSEAFQHLSLQLRTEALVPWTRWITPRQASVTHKRFDTRFFITRVPDGQTAAHDNHETTETLWITPRQALIRYWDRQIELAPPQIMSLVHLTRHAHTESVLAEAQSRRPPVIEPEPFDQDGIRTICYPGDPRHSVTQVAFPGPSRLMYKNKRFEPELGLAALLD</sequence>
<keyword evidence="3" id="KW-0479">Metal-binding</keyword>
<keyword evidence="5" id="KW-0460">Magnesium</keyword>
<name>A0A2T7UCZ9_9BURK</name>
<keyword evidence="4 8" id="KW-0378">Hydrolase</keyword>
<reference evidence="8" key="1">
    <citation type="submission" date="2017-04" db="EMBL/GenBank/DDBJ databases">
        <title>Unexpected and diverse lifestyles within the genus Limnohabitans.</title>
        <authorList>
            <person name="Kasalicky V."/>
            <person name="Mehrshad M."/>
            <person name="Andrei S.-A."/>
            <person name="Salcher M."/>
            <person name="Kratochvilova H."/>
            <person name="Simek K."/>
            <person name="Ghai R."/>
        </authorList>
    </citation>
    <scope>NUCLEOTIDE SEQUENCE [LARGE SCALE GENOMIC DNA]</scope>
    <source>
        <strain evidence="8">II-D5</strain>
    </source>
</reference>
<dbReference type="InterPro" id="IPR015797">
    <property type="entry name" value="NUDIX_hydrolase-like_dom_sf"/>
</dbReference>
<evidence type="ECO:0000256" key="1">
    <source>
        <dbReference type="ARBA" id="ARBA00001936"/>
    </source>
</evidence>
<comment type="caution">
    <text evidence="8">The sequence shown here is derived from an EMBL/GenBank/DDBJ whole genome shotgun (WGS) entry which is preliminary data.</text>
</comment>